<keyword evidence="2" id="KW-1185">Reference proteome</keyword>
<dbReference type="EMBL" id="CP133615">
    <property type="protein sequence ID" value="WMV24877.1"/>
    <property type="molecule type" value="Genomic_DNA"/>
</dbReference>
<organism evidence="1 2">
    <name type="scientific">Solanum verrucosum</name>
    <dbReference type="NCBI Taxonomy" id="315347"/>
    <lineage>
        <taxon>Eukaryota</taxon>
        <taxon>Viridiplantae</taxon>
        <taxon>Streptophyta</taxon>
        <taxon>Embryophyta</taxon>
        <taxon>Tracheophyta</taxon>
        <taxon>Spermatophyta</taxon>
        <taxon>Magnoliopsida</taxon>
        <taxon>eudicotyledons</taxon>
        <taxon>Gunneridae</taxon>
        <taxon>Pentapetalae</taxon>
        <taxon>asterids</taxon>
        <taxon>lamiids</taxon>
        <taxon>Solanales</taxon>
        <taxon>Solanaceae</taxon>
        <taxon>Solanoideae</taxon>
        <taxon>Solaneae</taxon>
        <taxon>Solanum</taxon>
    </lineage>
</organism>
<dbReference type="InterPro" id="IPR043128">
    <property type="entry name" value="Rev_trsase/Diguanyl_cyclase"/>
</dbReference>
<protein>
    <recommendedName>
        <fullName evidence="3">Reverse transcriptase</fullName>
    </recommendedName>
</protein>
<evidence type="ECO:0000313" key="2">
    <source>
        <dbReference type="Proteomes" id="UP001234989"/>
    </source>
</evidence>
<dbReference type="SUPFAM" id="SSF56672">
    <property type="entry name" value="DNA/RNA polymerases"/>
    <property type="match status" value="1"/>
</dbReference>
<evidence type="ECO:0000313" key="1">
    <source>
        <dbReference type="EMBL" id="WMV24877.1"/>
    </source>
</evidence>
<name>A0AAF0TLF7_SOLVR</name>
<dbReference type="Gene3D" id="3.30.70.270">
    <property type="match status" value="1"/>
</dbReference>
<proteinExistence type="predicted"/>
<dbReference type="InterPro" id="IPR043502">
    <property type="entry name" value="DNA/RNA_pol_sf"/>
</dbReference>
<reference evidence="1" key="1">
    <citation type="submission" date="2023-08" db="EMBL/GenBank/DDBJ databases">
        <title>A de novo genome assembly of Solanum verrucosum Schlechtendal, a Mexican diploid species geographically isolated from the other diploid A-genome species in potato relatives.</title>
        <authorList>
            <person name="Hosaka K."/>
        </authorList>
    </citation>
    <scope>NUCLEOTIDE SEQUENCE</scope>
    <source>
        <tissue evidence="1">Young leaves</tissue>
    </source>
</reference>
<dbReference type="Proteomes" id="UP001234989">
    <property type="component" value="Chromosome 4"/>
</dbReference>
<sequence>MGVLFGIRAFLGHIVSGKGIKIDHKKMDAIKSWPRPLSPLDIQNFLGLDGYYRRPQKIATCVPEKGSESSSKEVS</sequence>
<gene>
    <name evidence="1" type="ORF">MTR67_018262</name>
</gene>
<dbReference type="AlphaFoldDB" id="A0AAF0TLF7"/>
<evidence type="ECO:0008006" key="3">
    <source>
        <dbReference type="Google" id="ProtNLM"/>
    </source>
</evidence>
<accession>A0AAF0TLF7</accession>